<evidence type="ECO:0000256" key="6">
    <source>
        <dbReference type="SAM" id="Phobius"/>
    </source>
</evidence>
<evidence type="ECO:0000313" key="7">
    <source>
        <dbReference type="EMBL" id="QOT77113.1"/>
    </source>
</evidence>
<feature type="compositionally biased region" description="Basic and acidic residues" evidence="5">
    <location>
        <begin position="101"/>
        <end position="130"/>
    </location>
</feature>
<dbReference type="EMBL" id="CP062803">
    <property type="protein sequence ID" value="QOT77113.1"/>
    <property type="molecule type" value="Genomic_DNA"/>
</dbReference>
<dbReference type="InterPro" id="IPR006260">
    <property type="entry name" value="TonB/TolA_C"/>
</dbReference>
<dbReference type="NCBIfam" id="TIGR01352">
    <property type="entry name" value="tonB_Cterm"/>
    <property type="match status" value="1"/>
</dbReference>
<reference evidence="7 8" key="1">
    <citation type="submission" date="2020-10" db="EMBL/GenBank/DDBJ databases">
        <title>Complete genome sequence of Cupriavidus basilensis CCUG 49340T.</title>
        <authorList>
            <person name="Salva-Serra F."/>
            <person name="Donoso R.A."/>
            <person name="Cho K.H."/>
            <person name="Yoo J.A."/>
            <person name="Lee K."/>
            <person name="Yoon S.-H."/>
            <person name="Perez-Pantoja D."/>
            <person name="Moore E.R.B."/>
        </authorList>
    </citation>
    <scope>NUCLEOTIDE SEQUENCE [LARGE SCALE GENOMIC DNA]</scope>
    <source>
        <strain evidence="8">CCUG 49340</strain>
    </source>
</reference>
<feature type="region of interest" description="Disordered" evidence="5">
    <location>
        <begin position="61"/>
        <end position="166"/>
    </location>
</feature>
<sequence>MMTIAHPYQQVQERGTLKCFLLALFMHLLLGLMLYYGVHWQSRTPAGVEAELWDSVPEIAQPQPVVQPTPVEPQPVLKPEPDDNADIALQAQKRKQAAAAEEARQADQRERQAREAERQAALKQQRKSELARLQAMANSAPTTGGVGSHVGTGAGAGGNASPGYADRVRRRVKPNIIFTEEIAGNPAAVVAVRMAPDGSLLSVRLTKSSGNAGWDNAVLRAVERSDPLPRDENGVAPPGVNITFMPRE</sequence>
<comment type="subcellular location">
    <subcellularLocation>
        <location evidence="1">Membrane</location>
        <topology evidence="1">Single-pass membrane protein</topology>
    </subcellularLocation>
</comment>
<dbReference type="Gene3D" id="3.30.1150.10">
    <property type="match status" value="1"/>
</dbReference>
<keyword evidence="4 6" id="KW-0472">Membrane</keyword>
<evidence type="ECO:0000313" key="8">
    <source>
        <dbReference type="Proteomes" id="UP000397656"/>
    </source>
</evidence>
<dbReference type="GO" id="GO:0019534">
    <property type="term" value="F:toxin transmembrane transporter activity"/>
    <property type="evidence" value="ECO:0007669"/>
    <property type="project" value="InterPro"/>
</dbReference>
<dbReference type="Proteomes" id="UP000397656">
    <property type="component" value="Chromosome 1"/>
</dbReference>
<feature type="region of interest" description="Disordered" evidence="5">
    <location>
        <begin position="228"/>
        <end position="248"/>
    </location>
</feature>
<feature type="compositionally biased region" description="Gly residues" evidence="5">
    <location>
        <begin position="144"/>
        <end position="160"/>
    </location>
</feature>
<keyword evidence="2 6" id="KW-0812">Transmembrane</keyword>
<evidence type="ECO:0000256" key="5">
    <source>
        <dbReference type="SAM" id="MobiDB-lite"/>
    </source>
</evidence>
<evidence type="ECO:0000256" key="4">
    <source>
        <dbReference type="ARBA" id="ARBA00023136"/>
    </source>
</evidence>
<dbReference type="NCBIfam" id="TIGR02794">
    <property type="entry name" value="tolA_full"/>
    <property type="match status" value="1"/>
</dbReference>
<accession>A0A643FKW9</accession>
<dbReference type="RefSeq" id="WP_150991894.1">
    <property type="nucleotide sequence ID" value="NZ_CP062803.1"/>
</dbReference>
<dbReference type="Pfam" id="PF13103">
    <property type="entry name" value="TonB_2"/>
    <property type="match status" value="1"/>
</dbReference>
<gene>
    <name evidence="7" type="primary">tolA</name>
    <name evidence="7" type="ORF">F7R26_003195</name>
</gene>
<evidence type="ECO:0000256" key="2">
    <source>
        <dbReference type="ARBA" id="ARBA00022692"/>
    </source>
</evidence>
<dbReference type="InterPro" id="IPR014161">
    <property type="entry name" value="Tol-Pal_TolA"/>
</dbReference>
<protein>
    <submittedName>
        <fullName evidence="7">Cell envelope integrity protein TolA</fullName>
    </submittedName>
</protein>
<dbReference type="GO" id="GO:0043213">
    <property type="term" value="P:bacteriocin transport"/>
    <property type="evidence" value="ECO:0007669"/>
    <property type="project" value="InterPro"/>
</dbReference>
<name>A0A643FKW9_9BURK</name>
<organism evidence="7 8">
    <name type="scientific">Cupriavidus basilensis</name>
    <dbReference type="NCBI Taxonomy" id="68895"/>
    <lineage>
        <taxon>Bacteria</taxon>
        <taxon>Pseudomonadati</taxon>
        <taxon>Pseudomonadota</taxon>
        <taxon>Betaproteobacteria</taxon>
        <taxon>Burkholderiales</taxon>
        <taxon>Burkholderiaceae</taxon>
        <taxon>Cupriavidus</taxon>
    </lineage>
</organism>
<feature type="compositionally biased region" description="Pro residues" evidence="5">
    <location>
        <begin position="65"/>
        <end position="78"/>
    </location>
</feature>
<evidence type="ECO:0000256" key="1">
    <source>
        <dbReference type="ARBA" id="ARBA00004167"/>
    </source>
</evidence>
<keyword evidence="3 6" id="KW-1133">Transmembrane helix</keyword>
<dbReference type="GeneID" id="98399893"/>
<dbReference type="SUPFAM" id="SSF74653">
    <property type="entry name" value="TolA/TonB C-terminal domain"/>
    <property type="match status" value="1"/>
</dbReference>
<proteinExistence type="predicted"/>
<dbReference type="AlphaFoldDB" id="A0A643FKW9"/>
<dbReference type="GO" id="GO:0016020">
    <property type="term" value="C:membrane"/>
    <property type="evidence" value="ECO:0007669"/>
    <property type="project" value="UniProtKB-SubCell"/>
</dbReference>
<evidence type="ECO:0000256" key="3">
    <source>
        <dbReference type="ARBA" id="ARBA00022989"/>
    </source>
</evidence>
<feature type="transmembrane region" description="Helical" evidence="6">
    <location>
        <begin position="20"/>
        <end position="38"/>
    </location>
</feature>